<gene>
    <name evidence="2" type="primary">PmlGA01_080026500</name>
    <name evidence="2" type="ORF">PMLGA01_080026500</name>
</gene>
<feature type="compositionally biased region" description="Acidic residues" evidence="1">
    <location>
        <begin position="227"/>
        <end position="295"/>
    </location>
</feature>
<feature type="region of interest" description="Disordered" evidence="1">
    <location>
        <begin position="343"/>
        <end position="383"/>
    </location>
</feature>
<evidence type="ECO:0000313" key="2">
    <source>
        <dbReference type="EMBL" id="SBT79303.1"/>
    </source>
</evidence>
<name>A0A1C3KYQ3_PLAMA</name>
<feature type="compositionally biased region" description="Acidic residues" evidence="1">
    <location>
        <begin position="177"/>
        <end position="220"/>
    </location>
</feature>
<evidence type="ECO:0000256" key="1">
    <source>
        <dbReference type="SAM" id="MobiDB-lite"/>
    </source>
</evidence>
<dbReference type="EMBL" id="LT594496">
    <property type="protein sequence ID" value="SBT79303.1"/>
    <property type="molecule type" value="Genomic_DNA"/>
</dbReference>
<feature type="compositionally biased region" description="Basic and acidic residues" evidence="1">
    <location>
        <begin position="297"/>
        <end position="323"/>
    </location>
</feature>
<feature type="compositionally biased region" description="Polar residues" evidence="1">
    <location>
        <begin position="155"/>
        <end position="169"/>
    </location>
</feature>
<feature type="region of interest" description="Disordered" evidence="1">
    <location>
        <begin position="153"/>
        <end position="326"/>
    </location>
</feature>
<feature type="region of interest" description="Disordered" evidence="1">
    <location>
        <begin position="90"/>
        <end position="119"/>
    </location>
</feature>
<feature type="non-terminal residue" evidence="2">
    <location>
        <position position="1"/>
    </location>
</feature>
<dbReference type="Proteomes" id="UP000219799">
    <property type="component" value="Chromosome 8"/>
</dbReference>
<proteinExistence type="predicted"/>
<organism evidence="2 3">
    <name type="scientific">Plasmodium malariae</name>
    <dbReference type="NCBI Taxonomy" id="5858"/>
    <lineage>
        <taxon>Eukaryota</taxon>
        <taxon>Sar</taxon>
        <taxon>Alveolata</taxon>
        <taxon>Apicomplexa</taxon>
        <taxon>Aconoidasida</taxon>
        <taxon>Haemosporida</taxon>
        <taxon>Plasmodiidae</taxon>
        <taxon>Plasmodium</taxon>
        <taxon>Plasmodium (Plasmodium)</taxon>
    </lineage>
</organism>
<feature type="region of interest" description="Disordered" evidence="1">
    <location>
        <begin position="1"/>
        <end position="65"/>
    </location>
</feature>
<feature type="region of interest" description="Disordered" evidence="1">
    <location>
        <begin position="526"/>
        <end position="549"/>
    </location>
</feature>
<protein>
    <submittedName>
        <fullName evidence="2">Uncharacterized protein</fullName>
    </submittedName>
</protein>
<sequence>EDEIDEDAIDEEAIDEEAIDEEAIDEDEINKDEIDKDEIDKDEADDDDVNNDEIDHGEFFQRGKGQNCARTKVHSTIKPNFSFVKTSAFNNKEGRKSNYDDIYGNALSRDNNKNTQEQEEIMQNGQIFESENKDNDSNRSCYIISSDEDCESERYATNASGGQRVQGNISSASGASDADDADDEDDGEENDGSDEYYEEENSLNQEGEEGEEGEEGDYDEMAIYGGEVDEQREEEEEDEDEVEEDLEEGLSERLEEDLGEDLAERLEDELDEGGEEYDEYNSGEEENDQGEEPYDEYNSRDKDNEEGKQNREDDHEHVQKGEYIENYVYDENVKEIDVENENVEEAVEEAVEEPVEEAVEEAAEEAIEESVEESVKDAEEEAVEEAVEEEEDHLDKVVSSNVDRSNLIEELDTFHNDDNNVNADKYNSSCEDEHASEEPLNEMNINKNDGITNNFNILNSSNRDVQNNLMAYAANIDHVGAISIASSNENNEAYCEEGAEEEEEEEEGGLQIVDNVDNIANIDDISGEEVNIEQEVDKKENLDNSNPEE</sequence>
<dbReference type="VEuPathDB" id="PlasmoDB:PmUG01_08038800"/>
<evidence type="ECO:0000313" key="3">
    <source>
        <dbReference type="Proteomes" id="UP000219799"/>
    </source>
</evidence>
<dbReference type="AlphaFoldDB" id="A0A1C3KYQ3"/>
<accession>A0A1C3KYQ3</accession>
<reference evidence="2 3" key="1">
    <citation type="submission" date="2016-06" db="EMBL/GenBank/DDBJ databases">
        <authorList>
            <consortium name="Pathogen Informatics"/>
        </authorList>
    </citation>
    <scope>NUCLEOTIDE SEQUENCE [LARGE SCALE GENOMIC DNA]</scope>
    <source>
        <strain evidence="2">PmlGA01</strain>
    </source>
</reference>
<feature type="compositionally biased region" description="Acidic residues" evidence="1">
    <location>
        <begin position="1"/>
        <end position="52"/>
    </location>
</feature>